<evidence type="ECO:0000256" key="4">
    <source>
        <dbReference type="ARBA" id="ARBA00022692"/>
    </source>
</evidence>
<evidence type="ECO:0000256" key="6">
    <source>
        <dbReference type="ARBA" id="ARBA00023136"/>
    </source>
</evidence>
<feature type="transmembrane region" description="Helical" evidence="7">
    <location>
        <begin position="67"/>
        <end position="85"/>
    </location>
</feature>
<keyword evidence="3" id="KW-1003">Cell membrane</keyword>
<evidence type="ECO:0000256" key="5">
    <source>
        <dbReference type="ARBA" id="ARBA00022989"/>
    </source>
</evidence>
<keyword evidence="4 7" id="KW-0812">Transmembrane</keyword>
<dbReference type="EMBL" id="JBAKBA010000020">
    <property type="protein sequence ID" value="MEL0659427.1"/>
    <property type="molecule type" value="Genomic_DNA"/>
</dbReference>
<evidence type="ECO:0000256" key="3">
    <source>
        <dbReference type="ARBA" id="ARBA00022475"/>
    </source>
</evidence>
<gene>
    <name evidence="8" type="ORF">V6255_09785</name>
</gene>
<feature type="transmembrane region" description="Helical" evidence="7">
    <location>
        <begin position="148"/>
        <end position="171"/>
    </location>
</feature>
<name>A0ABU9HC13_9GAMM</name>
<evidence type="ECO:0000256" key="2">
    <source>
        <dbReference type="ARBA" id="ARBA00007928"/>
    </source>
</evidence>
<dbReference type="InterPro" id="IPR001123">
    <property type="entry name" value="LeuE-type"/>
</dbReference>
<feature type="transmembrane region" description="Helical" evidence="7">
    <location>
        <begin position="115"/>
        <end position="136"/>
    </location>
</feature>
<keyword evidence="5 7" id="KW-1133">Transmembrane helix</keyword>
<comment type="caution">
    <text evidence="8">The sequence shown here is derived from an EMBL/GenBank/DDBJ whole genome shotgun (WGS) entry which is preliminary data.</text>
</comment>
<comment type="subcellular location">
    <subcellularLocation>
        <location evidence="1">Cell membrane</location>
        <topology evidence="1">Multi-pass membrane protein</topology>
    </subcellularLocation>
</comment>
<evidence type="ECO:0000313" key="8">
    <source>
        <dbReference type="EMBL" id="MEL0659427.1"/>
    </source>
</evidence>
<feature type="transmembrane region" description="Helical" evidence="7">
    <location>
        <begin position="6"/>
        <end position="29"/>
    </location>
</feature>
<dbReference type="Proteomes" id="UP001366060">
    <property type="component" value="Unassembled WGS sequence"/>
</dbReference>
<sequence length="201" mass="21984">MDFIGFIVACIFFSISPGSGAVVSINNVIVNGLKGASFGVLGLQAALIVHLFFIYLGIGMLVSQSPLLYSVIKYLGIAYLAYLGVDKIMNSLKSKDFFIVDEAKKSKQVLMRQGFIVNLTNPKSIIFLTAFLPQFVNEHSQAATQYLLLGSIVVLIDTIVMFLYSLGASSFKSFFSEAQTMRNINFMFGIIFIGIAISIAM</sequence>
<evidence type="ECO:0000256" key="7">
    <source>
        <dbReference type="SAM" id="Phobius"/>
    </source>
</evidence>
<proteinExistence type="inferred from homology"/>
<feature type="transmembrane region" description="Helical" evidence="7">
    <location>
        <begin position="41"/>
        <end position="61"/>
    </location>
</feature>
<dbReference type="PIRSF" id="PIRSF006324">
    <property type="entry name" value="LeuE"/>
    <property type="match status" value="1"/>
</dbReference>
<reference evidence="8 9" key="1">
    <citation type="submission" date="2024-02" db="EMBL/GenBank/DDBJ databases">
        <title>Bacteria isolated from the canopy kelp, Nereocystis luetkeana.</title>
        <authorList>
            <person name="Pfister C.A."/>
            <person name="Younker I.T."/>
            <person name="Light S.H."/>
        </authorList>
    </citation>
    <scope>NUCLEOTIDE SEQUENCE [LARGE SCALE GENOMIC DNA]</scope>
    <source>
        <strain evidence="8 9">TI.2.07</strain>
    </source>
</reference>
<dbReference type="Pfam" id="PF01810">
    <property type="entry name" value="LysE"/>
    <property type="match status" value="1"/>
</dbReference>
<protein>
    <submittedName>
        <fullName evidence="8">LysE family transporter</fullName>
    </submittedName>
</protein>
<keyword evidence="9" id="KW-1185">Reference proteome</keyword>
<feature type="transmembrane region" description="Helical" evidence="7">
    <location>
        <begin position="183"/>
        <end position="200"/>
    </location>
</feature>
<dbReference type="PANTHER" id="PTHR30086">
    <property type="entry name" value="ARGININE EXPORTER PROTEIN ARGO"/>
    <property type="match status" value="1"/>
</dbReference>
<evidence type="ECO:0000256" key="1">
    <source>
        <dbReference type="ARBA" id="ARBA00004651"/>
    </source>
</evidence>
<accession>A0ABU9HC13</accession>
<comment type="similarity">
    <text evidence="2">Belongs to the Rht family.</text>
</comment>
<dbReference type="RefSeq" id="WP_341627983.1">
    <property type="nucleotide sequence ID" value="NZ_JBAKBA010000020.1"/>
</dbReference>
<keyword evidence="6 7" id="KW-0472">Membrane</keyword>
<organism evidence="8 9">
    <name type="scientific">Psychromonas arctica</name>
    <dbReference type="NCBI Taxonomy" id="168275"/>
    <lineage>
        <taxon>Bacteria</taxon>
        <taxon>Pseudomonadati</taxon>
        <taxon>Pseudomonadota</taxon>
        <taxon>Gammaproteobacteria</taxon>
        <taxon>Alteromonadales</taxon>
        <taxon>Psychromonadaceae</taxon>
        <taxon>Psychromonas</taxon>
    </lineage>
</organism>
<dbReference type="PANTHER" id="PTHR30086:SF14">
    <property type="entry name" value="HOMOSERINE_HOMOSERINE LACTONE EFFLUX PROTEIN"/>
    <property type="match status" value="1"/>
</dbReference>
<evidence type="ECO:0000313" key="9">
    <source>
        <dbReference type="Proteomes" id="UP001366060"/>
    </source>
</evidence>